<keyword evidence="2" id="KW-0472">Membrane</keyword>
<keyword evidence="2" id="KW-0812">Transmembrane</keyword>
<feature type="transmembrane region" description="Helical" evidence="2">
    <location>
        <begin position="269"/>
        <end position="289"/>
    </location>
</feature>
<keyword evidence="2" id="KW-1133">Transmembrane helix</keyword>
<dbReference type="RefSeq" id="WP_166989575.1">
    <property type="nucleotide sequence ID" value="NZ_CP061169.1"/>
</dbReference>
<feature type="region of interest" description="Disordered" evidence="1">
    <location>
        <begin position="103"/>
        <end position="151"/>
    </location>
</feature>
<feature type="compositionally biased region" description="Acidic residues" evidence="1">
    <location>
        <begin position="125"/>
        <end position="141"/>
    </location>
</feature>
<organism evidence="4 5">
    <name type="scientific">Paramicrobacterium chengjingii</name>
    <dbReference type="NCBI Taxonomy" id="2769067"/>
    <lineage>
        <taxon>Bacteria</taxon>
        <taxon>Bacillati</taxon>
        <taxon>Actinomycetota</taxon>
        <taxon>Actinomycetes</taxon>
        <taxon>Micrococcales</taxon>
        <taxon>Microbacteriaceae</taxon>
        <taxon>Paramicrobacterium</taxon>
    </lineage>
</organism>
<dbReference type="EMBL" id="CP061169">
    <property type="protein sequence ID" value="QPZ39821.1"/>
    <property type="molecule type" value="Genomic_DNA"/>
</dbReference>
<sequence length="613" mass="64860">MRFVLAIAAFVVAAAMIVLGIAQRTVFLPPAAVSYEVSIDNDLAFTVIDGETMTALPGKQSVTATGSDTVFVAYARTGDIKAWLGDEPYNTISFNKDTTRLVSKTHEAQATDTDPQATETPAPDAPDDETDAAEKEGDEETTAPNPAGSDLWLMENIEKDAVIAPMNIPEGVSVLVASDGAQAAPSHLKLTWPSDNSTPWAGPLIVGGIIMIIVGLVLYLLGINHLRRSRGPRRKGIDDGRKKRFLGRGARPRALTGSQKSGRGRLRMIAVPIVLVGAISLSGCSQAFWPDFTPDPSLETSATPTATPETGEELPEPAVSIPQLERIMAQVSAVATEADSARDSDLAATRFAGAALTERQTNYDIREKISDYAAPAPIPASPLTISLPKATDTWPRTVITMVKDEDPTVAPTSVVLEQETPRDNYKVVYTQRLEPDAVVPQLAPASVGAAGIPADSAWLTMPPQDIAAAYADVVAKGEESEFASKFDVSNDTLIDAIASDRDTKKSELPDTATISFATKAGESEPVSLATLNSGAIVSVSMLEVETVKPKQEGALIKIEGTTMAALAGLDETAKGIESTYSDQLLFYVPPADSEGKITLLGFSQGLLSATELK</sequence>
<reference evidence="4 5" key="1">
    <citation type="submission" date="2020-12" db="EMBL/GenBank/DDBJ databases">
        <title>Microbacterium sp. HY060.</title>
        <authorList>
            <person name="Zhou J."/>
        </authorList>
    </citation>
    <scope>NUCLEOTIDE SEQUENCE [LARGE SCALE GENOMIC DNA]</scope>
    <source>
        <strain evidence="4 5">HY60</strain>
    </source>
</reference>
<evidence type="ECO:0000259" key="3">
    <source>
        <dbReference type="Pfam" id="PF26366"/>
    </source>
</evidence>
<dbReference type="InterPro" id="IPR058407">
    <property type="entry name" value="DUF8094"/>
</dbReference>
<proteinExistence type="predicted"/>
<evidence type="ECO:0000313" key="5">
    <source>
        <dbReference type="Proteomes" id="UP000662814"/>
    </source>
</evidence>
<feature type="domain" description="DUF8094" evidence="3">
    <location>
        <begin position="316"/>
        <end position="610"/>
    </location>
</feature>
<protein>
    <recommendedName>
        <fullName evidence="3">DUF8094 domain-containing protein</fullName>
    </recommendedName>
</protein>
<feature type="transmembrane region" description="Helical" evidence="2">
    <location>
        <begin position="200"/>
        <end position="221"/>
    </location>
</feature>
<dbReference type="Pfam" id="PF26366">
    <property type="entry name" value="DUF8094"/>
    <property type="match status" value="1"/>
</dbReference>
<feature type="region of interest" description="Disordered" evidence="1">
    <location>
        <begin position="295"/>
        <end position="315"/>
    </location>
</feature>
<name>A0ABX6YLX6_9MICO</name>
<gene>
    <name evidence="4" type="ORF">HCR76_07270</name>
</gene>
<accession>A0ABX6YLX6</accession>
<feature type="compositionally biased region" description="Low complexity" evidence="1">
    <location>
        <begin position="296"/>
        <end position="309"/>
    </location>
</feature>
<evidence type="ECO:0000256" key="1">
    <source>
        <dbReference type="SAM" id="MobiDB-lite"/>
    </source>
</evidence>
<keyword evidence="5" id="KW-1185">Reference proteome</keyword>
<evidence type="ECO:0000256" key="2">
    <source>
        <dbReference type="SAM" id="Phobius"/>
    </source>
</evidence>
<dbReference type="Proteomes" id="UP000662814">
    <property type="component" value="Chromosome"/>
</dbReference>
<evidence type="ECO:0000313" key="4">
    <source>
        <dbReference type="EMBL" id="QPZ39821.1"/>
    </source>
</evidence>
<feature type="compositionally biased region" description="Low complexity" evidence="1">
    <location>
        <begin position="110"/>
        <end position="122"/>
    </location>
</feature>